<keyword evidence="5" id="KW-0408">Iron</keyword>
<reference evidence="9 10" key="2">
    <citation type="journal article" date="2008" name="Int. J. Syst. Evol. Microbiol.">
        <title>Methanocella paludicola gen. nov., sp. nov., a methane-producing archaeon, the first isolate of the lineage 'Rice Cluster I', and proposal of the new archaeal order Methanocellales ord. nov.</title>
        <authorList>
            <person name="Sakai S."/>
            <person name="Imachi H."/>
            <person name="Hanada S."/>
            <person name="Ohashi A."/>
            <person name="Harada H."/>
            <person name="Kamagata Y."/>
        </authorList>
    </citation>
    <scope>NUCLEOTIDE SEQUENCE [LARGE SCALE GENOMIC DNA]</scope>
    <source>
        <strain evidence="10">DSM 17711 / JCM 13418 / NBRC 101707 / SANAE</strain>
    </source>
</reference>
<evidence type="ECO:0000259" key="7">
    <source>
        <dbReference type="Pfam" id="PF01077"/>
    </source>
</evidence>
<dbReference type="PROSITE" id="PS00365">
    <property type="entry name" value="NIR_SIR"/>
    <property type="match status" value="1"/>
</dbReference>
<dbReference type="InterPro" id="IPR005117">
    <property type="entry name" value="NiRdtase/SiRdtase_haem-b_fer"/>
</dbReference>
<keyword evidence="3" id="KW-0479">Metal-binding</keyword>
<dbReference type="GO" id="GO:0051539">
    <property type="term" value="F:4 iron, 4 sulfur cluster binding"/>
    <property type="evidence" value="ECO:0007669"/>
    <property type="project" value="UniProtKB-KW"/>
</dbReference>
<dbReference type="InterPro" id="IPR017220">
    <property type="entry name" value="Sulphite_reductase_assimil"/>
</dbReference>
<dbReference type="Pfam" id="PF03460">
    <property type="entry name" value="NIR_SIR_ferr"/>
    <property type="match status" value="1"/>
</dbReference>
<accession>D1YZD2</accession>
<dbReference type="KEGG" id="mpd:MCP_1732"/>
<dbReference type="Proteomes" id="UP000001882">
    <property type="component" value="Chromosome"/>
</dbReference>
<dbReference type="RefSeq" id="WP_012900482.1">
    <property type="nucleotide sequence ID" value="NC_013665.1"/>
</dbReference>
<evidence type="ECO:0000313" key="10">
    <source>
        <dbReference type="Proteomes" id="UP000001882"/>
    </source>
</evidence>
<dbReference type="PATRIC" id="fig|304371.9.peg.1770"/>
<dbReference type="GO" id="GO:0046872">
    <property type="term" value="F:metal ion binding"/>
    <property type="evidence" value="ECO:0007669"/>
    <property type="project" value="UniProtKB-KW"/>
</dbReference>
<feature type="domain" description="Nitrite/sulphite reductase 4Fe-4S" evidence="7">
    <location>
        <begin position="85"/>
        <end position="222"/>
    </location>
</feature>
<proteinExistence type="predicted"/>
<dbReference type="SUPFAM" id="SSF55124">
    <property type="entry name" value="Nitrite/Sulfite reductase N-terminal domain-like"/>
    <property type="match status" value="1"/>
</dbReference>
<evidence type="ECO:0000256" key="2">
    <source>
        <dbReference type="ARBA" id="ARBA00022617"/>
    </source>
</evidence>
<gene>
    <name evidence="9" type="ordered locus">MCP_1732</name>
</gene>
<dbReference type="InterPro" id="IPR006066">
    <property type="entry name" value="NO2/SO3_Rdtase_FeS/sirohaem_BS"/>
</dbReference>
<dbReference type="InterPro" id="IPR045854">
    <property type="entry name" value="NO2/SO3_Rdtase_4Fe4S_sf"/>
</dbReference>
<sequence>MAKTDLLDKGAILQRDKETYAIAPHLPGGICSPDTLRKLADVAEKYHAATLKVTGAQRIAIVGLREEDLDNVWIELGLSPGAAVGMCVRSIKVCPGTTFCKRGVQDSVGLGLALDKAYHGLTTPSKFKIGVSGCPNNCGEAWLKDLGFFGTVKGFTCVVGGEAGRTPRIGRELATGLNVDQSKDLADKVIQYYRQNAKPRERMGAFIERITFEKFAEDVRERRK</sequence>
<dbReference type="InterPro" id="IPR036136">
    <property type="entry name" value="Nit/Sulf_reduc_fer-like_dom_sf"/>
</dbReference>
<dbReference type="SUPFAM" id="SSF56014">
    <property type="entry name" value="Nitrite and sulphite reductase 4Fe-4S domain-like"/>
    <property type="match status" value="1"/>
</dbReference>
<evidence type="ECO:0000256" key="4">
    <source>
        <dbReference type="ARBA" id="ARBA00023002"/>
    </source>
</evidence>
<dbReference type="PANTHER" id="PTHR43809">
    <property type="entry name" value="NITRITE REDUCTASE (NADH) LARGE SUBUNIT"/>
    <property type="match status" value="1"/>
</dbReference>
<dbReference type="Pfam" id="PF01077">
    <property type="entry name" value="NIR_SIR"/>
    <property type="match status" value="1"/>
</dbReference>
<dbReference type="InterPro" id="IPR052034">
    <property type="entry name" value="NasD-like"/>
</dbReference>
<reference evidence="9 10" key="1">
    <citation type="journal article" date="2007" name="Appl. Environ. Microbiol.">
        <title>Isolation of key methanogens for global methane emission from rice paddy fields: a novel isolate affiliated with the clone cluster rice cluster I.</title>
        <authorList>
            <person name="Sakai S."/>
            <person name="Imachi H."/>
            <person name="Sekiguchi Y."/>
            <person name="Ohashi A."/>
            <person name="Harada H."/>
            <person name="Kamagata Y."/>
        </authorList>
    </citation>
    <scope>NUCLEOTIDE SEQUENCE [LARGE SCALE GENOMIC DNA]</scope>
    <source>
        <strain evidence="10">DSM 17711 / JCM 13418 / NBRC 101707 / SANAE</strain>
    </source>
</reference>
<evidence type="ECO:0000313" key="9">
    <source>
        <dbReference type="EMBL" id="BAI61804.1"/>
    </source>
</evidence>
<organism evidence="9 10">
    <name type="scientific">Methanocella paludicola (strain DSM 17711 / JCM 13418 / NBRC 101707 / SANAE)</name>
    <dbReference type="NCBI Taxonomy" id="304371"/>
    <lineage>
        <taxon>Archaea</taxon>
        <taxon>Methanobacteriati</taxon>
        <taxon>Methanobacteriota</taxon>
        <taxon>Stenosarchaea group</taxon>
        <taxon>Methanomicrobia</taxon>
        <taxon>Methanocellales</taxon>
        <taxon>Methanocellaceae</taxon>
        <taxon>Methanocella</taxon>
    </lineage>
</organism>
<dbReference type="AlphaFoldDB" id="D1YZD2"/>
<dbReference type="GO" id="GO:0020037">
    <property type="term" value="F:heme binding"/>
    <property type="evidence" value="ECO:0007669"/>
    <property type="project" value="InterPro"/>
</dbReference>
<dbReference type="InterPro" id="IPR006067">
    <property type="entry name" value="NO2/SO3_Rdtase_4Fe4S_dom"/>
</dbReference>
<dbReference type="eggNOG" id="arCOG02056">
    <property type="taxonomic scope" value="Archaea"/>
</dbReference>
<evidence type="ECO:0000259" key="8">
    <source>
        <dbReference type="Pfam" id="PF03460"/>
    </source>
</evidence>
<dbReference type="STRING" id="304371.MCP_1732"/>
<dbReference type="PANTHER" id="PTHR43809:SF1">
    <property type="entry name" value="NITRITE REDUCTASE (NADH) LARGE SUBUNIT"/>
    <property type="match status" value="1"/>
</dbReference>
<evidence type="ECO:0000256" key="1">
    <source>
        <dbReference type="ARBA" id="ARBA00022485"/>
    </source>
</evidence>
<dbReference type="GO" id="GO:0016491">
    <property type="term" value="F:oxidoreductase activity"/>
    <property type="evidence" value="ECO:0007669"/>
    <property type="project" value="UniProtKB-KW"/>
</dbReference>
<keyword evidence="6" id="KW-0411">Iron-sulfur</keyword>
<name>D1YZD2_METPS</name>
<dbReference type="Gene3D" id="3.30.413.10">
    <property type="entry name" value="Sulfite Reductase Hemoprotein, domain 1"/>
    <property type="match status" value="1"/>
</dbReference>
<keyword evidence="4" id="KW-0560">Oxidoreductase</keyword>
<dbReference type="InParanoid" id="D1YZD2"/>
<dbReference type="PRINTS" id="PR00397">
    <property type="entry name" value="SIROHAEM"/>
</dbReference>
<dbReference type="Gene3D" id="3.90.480.10">
    <property type="entry name" value="Sulfite Reductase Hemoprotein,Domain 2"/>
    <property type="match status" value="1"/>
</dbReference>
<feature type="domain" description="Nitrite/Sulfite reductase ferredoxin-like" evidence="8">
    <location>
        <begin position="13"/>
        <end position="76"/>
    </location>
</feature>
<dbReference type="PIRSF" id="PIRSF037487">
    <property type="entry name" value="Sulfite_red_assimil"/>
    <property type="match status" value="1"/>
</dbReference>
<evidence type="ECO:0000256" key="6">
    <source>
        <dbReference type="ARBA" id="ARBA00023014"/>
    </source>
</evidence>
<reference evidence="10" key="3">
    <citation type="journal article" date="2011" name="PLoS ONE">
        <title>Genome sequence of a mesophilic hydrogenotrophic methanogen Methanocella paludicola, the first cultivated representative of the order Methanocellales.</title>
        <authorList>
            <person name="Sakai S."/>
            <person name="Takaki Y."/>
            <person name="Shimamura S."/>
            <person name="Sekine M."/>
            <person name="Tajima T."/>
            <person name="Kosugi H."/>
            <person name="Ichikawa N."/>
            <person name="Tasumi E."/>
            <person name="Hiraki A.T."/>
            <person name="Shimizu A."/>
            <person name="Kato Y."/>
            <person name="Nishiko R."/>
            <person name="Mori K."/>
            <person name="Fujita N."/>
            <person name="Imachi H."/>
            <person name="Takai K."/>
        </authorList>
    </citation>
    <scope>NUCLEOTIDE SEQUENCE [LARGE SCALE GENOMIC DNA]</scope>
    <source>
        <strain evidence="10">DSM 17711 / JCM 13418 / NBRC 101707 / SANAE</strain>
    </source>
</reference>
<protein>
    <submittedName>
        <fullName evidence="9">Sulfite reductase</fullName>
    </submittedName>
</protein>
<keyword evidence="10" id="KW-1185">Reference proteome</keyword>
<keyword evidence="1" id="KW-0004">4Fe-4S</keyword>
<dbReference type="GeneID" id="8681634"/>
<dbReference type="EMBL" id="AP011532">
    <property type="protein sequence ID" value="BAI61804.1"/>
    <property type="molecule type" value="Genomic_DNA"/>
</dbReference>
<keyword evidence="2" id="KW-0349">Heme</keyword>
<dbReference type="OrthoDB" id="15347at2157"/>
<evidence type="ECO:0000256" key="3">
    <source>
        <dbReference type="ARBA" id="ARBA00022723"/>
    </source>
</evidence>
<evidence type="ECO:0000256" key="5">
    <source>
        <dbReference type="ARBA" id="ARBA00023004"/>
    </source>
</evidence>